<dbReference type="EC" id="2.5.1.7" evidence="12"/>
<evidence type="ECO:0000256" key="12">
    <source>
        <dbReference type="HAMAP-Rule" id="MF_00111"/>
    </source>
</evidence>
<keyword evidence="9 12" id="KW-0961">Cell wall biogenesis/degradation</keyword>
<dbReference type="GO" id="GO:0051301">
    <property type="term" value="P:cell division"/>
    <property type="evidence" value="ECO:0007669"/>
    <property type="project" value="UniProtKB-KW"/>
</dbReference>
<comment type="similarity">
    <text evidence="10 12">Belongs to the EPSP synthase family. MurA subfamily.</text>
</comment>
<feature type="modified residue" description="2-(S-cysteinyl)pyruvic acid O-phosphothioketal" evidence="12">
    <location>
        <position position="116"/>
    </location>
</feature>
<dbReference type="SUPFAM" id="SSF55205">
    <property type="entry name" value="EPT/RTPC-like"/>
    <property type="match status" value="1"/>
</dbReference>
<sequence>MGQFVVRGGRRLEGTLRVKGSKNAALPIMAASILASDTVILDGVPRLRDIDVMIQVLQALGARVWWEDSQLIIDPRHINQYVVPAELMQQMRASLFVTGPLLARLGRAVAFQPGGCNIGDRPIDLHVNGLTKLGAQSRTQDGQLLLETVGLTGTEVHLSYPSVGATENIMMAAVLARGETRIRNAAMEPEIVDLAQFLETLGATIRGAGTSDVRIEGRETLHGTEYTIIPDRIEAGSFALAAALTGGQVRLENCLVDHLPGLWGRMREVGVEVREVDAETVEIIAPKQYRRMSISLHTNPYPGFATDLQPQFMAFLLKVPGVHLISERVFENRLGHAREFRRMGAQIAADQRVALIYGGHELYGAQVTAMDLRAGAGLILAGLGANGQTIIEGREVIERGYENLAQRLSQLGADVTTL</sequence>
<evidence type="ECO:0000259" key="13">
    <source>
        <dbReference type="Pfam" id="PF00275"/>
    </source>
</evidence>
<dbReference type="PANTHER" id="PTHR43783">
    <property type="entry name" value="UDP-N-ACETYLGLUCOSAMINE 1-CARBOXYVINYLTRANSFERASE"/>
    <property type="match status" value="1"/>
</dbReference>
<feature type="binding site" evidence="12">
    <location>
        <position position="329"/>
    </location>
    <ligand>
        <name>UDP-N-acetyl-alpha-D-glucosamine</name>
        <dbReference type="ChEBI" id="CHEBI:57705"/>
    </ligand>
</feature>
<dbReference type="EMBL" id="PXYW01000023">
    <property type="protein sequence ID" value="PSR33275.1"/>
    <property type="molecule type" value="Genomic_DNA"/>
</dbReference>
<evidence type="ECO:0000256" key="6">
    <source>
        <dbReference type="ARBA" id="ARBA00022960"/>
    </source>
</evidence>
<dbReference type="Gene3D" id="3.65.10.10">
    <property type="entry name" value="Enolpyruvate transferase domain"/>
    <property type="match status" value="2"/>
</dbReference>
<feature type="active site" description="Proton donor" evidence="12">
    <location>
        <position position="116"/>
    </location>
</feature>
<evidence type="ECO:0000256" key="5">
    <source>
        <dbReference type="ARBA" id="ARBA00022679"/>
    </source>
</evidence>
<keyword evidence="12" id="KW-0670">Pyruvate</keyword>
<keyword evidence="7 12" id="KW-0573">Peptidoglycan synthesis</keyword>
<dbReference type="InterPro" id="IPR001986">
    <property type="entry name" value="Enolpyruvate_Tfrase_dom"/>
</dbReference>
<organism evidence="14 15">
    <name type="scientific">Sulfobacillus benefaciens</name>
    <dbReference type="NCBI Taxonomy" id="453960"/>
    <lineage>
        <taxon>Bacteria</taxon>
        <taxon>Bacillati</taxon>
        <taxon>Bacillota</taxon>
        <taxon>Clostridia</taxon>
        <taxon>Eubacteriales</taxon>
        <taxon>Clostridiales Family XVII. Incertae Sedis</taxon>
        <taxon>Sulfobacillus</taxon>
    </lineage>
</organism>
<dbReference type="InterPro" id="IPR050068">
    <property type="entry name" value="MurA_subfamily"/>
</dbReference>
<evidence type="ECO:0000256" key="11">
    <source>
        <dbReference type="ARBA" id="ARBA00047527"/>
    </source>
</evidence>
<evidence type="ECO:0000313" key="14">
    <source>
        <dbReference type="EMBL" id="PSR33275.1"/>
    </source>
</evidence>
<comment type="catalytic activity">
    <reaction evidence="11 12">
        <text>phosphoenolpyruvate + UDP-N-acetyl-alpha-D-glucosamine = UDP-N-acetyl-3-O-(1-carboxyvinyl)-alpha-D-glucosamine + phosphate</text>
        <dbReference type="Rhea" id="RHEA:18681"/>
        <dbReference type="ChEBI" id="CHEBI:43474"/>
        <dbReference type="ChEBI" id="CHEBI:57705"/>
        <dbReference type="ChEBI" id="CHEBI:58702"/>
        <dbReference type="ChEBI" id="CHEBI:68483"/>
        <dbReference type="EC" id="2.5.1.7"/>
    </reaction>
</comment>
<comment type="caution">
    <text evidence="12">Lacks conserved residue(s) required for the propagation of feature annotation.</text>
</comment>
<feature type="binding site" evidence="12">
    <location>
        <begin position="121"/>
        <end position="125"/>
    </location>
    <ligand>
        <name>UDP-N-acetyl-alpha-D-glucosamine</name>
        <dbReference type="ChEBI" id="CHEBI:57705"/>
    </ligand>
</feature>
<evidence type="ECO:0000256" key="9">
    <source>
        <dbReference type="ARBA" id="ARBA00023316"/>
    </source>
</evidence>
<dbReference type="Pfam" id="PF00275">
    <property type="entry name" value="EPSP_synthase"/>
    <property type="match status" value="1"/>
</dbReference>
<gene>
    <name evidence="12 14" type="primary">murA</name>
    <name evidence="14" type="ORF">C7B46_10580</name>
</gene>
<evidence type="ECO:0000256" key="3">
    <source>
        <dbReference type="ARBA" id="ARBA00022490"/>
    </source>
</evidence>
<dbReference type="InterPro" id="IPR005750">
    <property type="entry name" value="UDP_GlcNAc_COvinyl_MurA"/>
</dbReference>
<dbReference type="NCBIfam" id="NF006873">
    <property type="entry name" value="PRK09369.1"/>
    <property type="match status" value="1"/>
</dbReference>
<dbReference type="GO" id="GO:0008360">
    <property type="term" value="P:regulation of cell shape"/>
    <property type="evidence" value="ECO:0007669"/>
    <property type="project" value="UniProtKB-KW"/>
</dbReference>
<proteinExistence type="inferred from homology"/>
<dbReference type="GO" id="GO:0019277">
    <property type="term" value="P:UDP-N-acetylgalactosamine biosynthetic process"/>
    <property type="evidence" value="ECO:0007669"/>
    <property type="project" value="InterPro"/>
</dbReference>
<feature type="domain" description="Enolpyruvate transferase" evidence="13">
    <location>
        <begin position="6"/>
        <end position="408"/>
    </location>
</feature>
<dbReference type="GO" id="GO:0071555">
    <property type="term" value="P:cell wall organization"/>
    <property type="evidence" value="ECO:0007669"/>
    <property type="project" value="UniProtKB-KW"/>
</dbReference>
<protein>
    <recommendedName>
        <fullName evidence="12">UDP-N-acetylglucosamine 1-carboxyvinyltransferase</fullName>
        <ecNumber evidence="12">2.5.1.7</ecNumber>
    </recommendedName>
    <alternativeName>
        <fullName evidence="12">Enoylpyruvate transferase</fullName>
    </alternativeName>
    <alternativeName>
        <fullName evidence="12">UDP-N-acetylglucosamine enolpyruvyl transferase</fullName>
        <shortName evidence="12">EPT</shortName>
    </alternativeName>
</protein>
<keyword evidence="6 12" id="KW-0133">Cell shape</keyword>
<keyword evidence="8 12" id="KW-0131">Cell cycle</keyword>
<name>A0A2T2XFJ0_9FIRM</name>
<evidence type="ECO:0000256" key="8">
    <source>
        <dbReference type="ARBA" id="ARBA00023306"/>
    </source>
</evidence>
<keyword evidence="5 12" id="KW-0808">Transferase</keyword>
<evidence type="ECO:0000256" key="10">
    <source>
        <dbReference type="ARBA" id="ARBA00038367"/>
    </source>
</evidence>
<dbReference type="InterPro" id="IPR013792">
    <property type="entry name" value="RNA3'P_cycl/enolpyr_Trfase_a/b"/>
</dbReference>
<evidence type="ECO:0000256" key="4">
    <source>
        <dbReference type="ARBA" id="ARBA00022618"/>
    </source>
</evidence>
<comment type="caution">
    <text evidence="14">The sequence shown here is derived from an EMBL/GenBank/DDBJ whole genome shotgun (WGS) entry which is preliminary data.</text>
</comment>
<dbReference type="InterPro" id="IPR036968">
    <property type="entry name" value="Enolpyruvate_Tfrase_sf"/>
</dbReference>
<feature type="binding site" evidence="12">
    <location>
        <position position="307"/>
    </location>
    <ligand>
        <name>UDP-N-acetyl-alpha-D-glucosamine</name>
        <dbReference type="ChEBI" id="CHEBI:57705"/>
    </ligand>
</feature>
<evidence type="ECO:0000256" key="2">
    <source>
        <dbReference type="ARBA" id="ARBA00004752"/>
    </source>
</evidence>
<dbReference type="GO" id="GO:0005737">
    <property type="term" value="C:cytoplasm"/>
    <property type="evidence" value="ECO:0007669"/>
    <property type="project" value="UniProtKB-SubCell"/>
</dbReference>
<dbReference type="HAMAP" id="MF_00111">
    <property type="entry name" value="MurA"/>
    <property type="match status" value="1"/>
</dbReference>
<feature type="binding site" evidence="12">
    <location>
        <position position="92"/>
    </location>
    <ligand>
        <name>UDP-N-acetyl-alpha-D-glucosamine</name>
        <dbReference type="ChEBI" id="CHEBI:57705"/>
    </ligand>
</feature>
<keyword evidence="3 12" id="KW-0963">Cytoplasm</keyword>
<dbReference type="NCBIfam" id="TIGR01072">
    <property type="entry name" value="murA"/>
    <property type="match status" value="1"/>
</dbReference>
<evidence type="ECO:0000256" key="1">
    <source>
        <dbReference type="ARBA" id="ARBA00004496"/>
    </source>
</evidence>
<dbReference type="AlphaFoldDB" id="A0A2T2XFJ0"/>
<evidence type="ECO:0000313" key="15">
    <source>
        <dbReference type="Proteomes" id="UP000242972"/>
    </source>
</evidence>
<dbReference type="UniPathway" id="UPA00219"/>
<dbReference type="GO" id="GO:0009252">
    <property type="term" value="P:peptidoglycan biosynthetic process"/>
    <property type="evidence" value="ECO:0007669"/>
    <property type="project" value="UniProtKB-UniRule"/>
</dbReference>
<accession>A0A2T2XFJ0</accession>
<dbReference type="PANTHER" id="PTHR43783:SF1">
    <property type="entry name" value="UDP-N-ACETYLGLUCOSAMINE 1-CARBOXYVINYLTRANSFERASE"/>
    <property type="match status" value="1"/>
</dbReference>
<dbReference type="CDD" id="cd01555">
    <property type="entry name" value="UdpNAET"/>
    <property type="match status" value="1"/>
</dbReference>
<dbReference type="Proteomes" id="UP000242972">
    <property type="component" value="Unassembled WGS sequence"/>
</dbReference>
<dbReference type="GO" id="GO:0008760">
    <property type="term" value="F:UDP-N-acetylglucosamine 1-carboxyvinyltransferase activity"/>
    <property type="evidence" value="ECO:0007669"/>
    <property type="project" value="UniProtKB-UniRule"/>
</dbReference>
<evidence type="ECO:0000256" key="7">
    <source>
        <dbReference type="ARBA" id="ARBA00022984"/>
    </source>
</evidence>
<feature type="binding site" evidence="12">
    <location>
        <begin position="22"/>
        <end position="23"/>
    </location>
    <ligand>
        <name>phosphoenolpyruvate</name>
        <dbReference type="ChEBI" id="CHEBI:58702"/>
    </ligand>
</feature>
<comment type="function">
    <text evidence="12">Cell wall formation. Adds enolpyruvyl to UDP-N-acetylglucosamine.</text>
</comment>
<keyword evidence="4 12" id="KW-0132">Cell division</keyword>
<reference evidence="14 15" key="1">
    <citation type="journal article" date="2014" name="BMC Genomics">
        <title>Comparison of environmental and isolate Sulfobacillus genomes reveals diverse carbon, sulfur, nitrogen, and hydrogen metabolisms.</title>
        <authorList>
            <person name="Justice N.B."/>
            <person name="Norman A."/>
            <person name="Brown C.T."/>
            <person name="Singh A."/>
            <person name="Thomas B.C."/>
            <person name="Banfield J.F."/>
        </authorList>
    </citation>
    <scope>NUCLEOTIDE SEQUENCE [LARGE SCALE GENOMIC DNA]</scope>
    <source>
        <strain evidence="14">AMDSBA4</strain>
    </source>
</reference>
<comment type="subcellular location">
    <subcellularLocation>
        <location evidence="1 12">Cytoplasm</location>
    </subcellularLocation>
</comment>
<comment type="pathway">
    <text evidence="2 12">Cell wall biogenesis; peptidoglycan biosynthesis.</text>
</comment>